<dbReference type="PROSITE" id="PS50950">
    <property type="entry name" value="ZF_THAP"/>
    <property type="match status" value="1"/>
</dbReference>
<keyword evidence="3" id="KW-0862">Zinc</keyword>
<keyword evidence="2 5" id="KW-0863">Zinc-finger</keyword>
<dbReference type="Pfam" id="PF05485">
    <property type="entry name" value="THAP"/>
    <property type="match status" value="1"/>
</dbReference>
<name>A0A8C4HEU1_DICLA</name>
<protein>
    <recommendedName>
        <fullName evidence="6">THAP-type domain-containing protein</fullName>
    </recommendedName>
</protein>
<evidence type="ECO:0000313" key="8">
    <source>
        <dbReference type="Proteomes" id="UP000694389"/>
    </source>
</evidence>
<dbReference type="InterPro" id="IPR006612">
    <property type="entry name" value="THAP_Znf"/>
</dbReference>
<evidence type="ECO:0000256" key="2">
    <source>
        <dbReference type="ARBA" id="ARBA00022771"/>
    </source>
</evidence>
<proteinExistence type="predicted"/>
<evidence type="ECO:0000256" key="3">
    <source>
        <dbReference type="ARBA" id="ARBA00022833"/>
    </source>
</evidence>
<dbReference type="GO" id="GO:0008270">
    <property type="term" value="F:zinc ion binding"/>
    <property type="evidence" value="ECO:0007669"/>
    <property type="project" value="UniProtKB-KW"/>
</dbReference>
<dbReference type="SUPFAM" id="SSF57716">
    <property type="entry name" value="Glucocorticoid receptor-like (DNA-binding domain)"/>
    <property type="match status" value="1"/>
</dbReference>
<evidence type="ECO:0000313" key="7">
    <source>
        <dbReference type="Ensembl" id="ENSDLAP00005041166.2"/>
    </source>
</evidence>
<keyword evidence="8" id="KW-1185">Reference proteome</keyword>
<evidence type="ECO:0000256" key="1">
    <source>
        <dbReference type="ARBA" id="ARBA00022723"/>
    </source>
</evidence>
<dbReference type="GO" id="GO:0003677">
    <property type="term" value="F:DNA binding"/>
    <property type="evidence" value="ECO:0007669"/>
    <property type="project" value="UniProtKB-UniRule"/>
</dbReference>
<dbReference type="Ensembl" id="ENSDLAT00005043962.2">
    <property type="protein sequence ID" value="ENSDLAP00005041166.2"/>
    <property type="gene ID" value="ENSDLAG00005018410.2"/>
</dbReference>
<evidence type="ECO:0000256" key="4">
    <source>
        <dbReference type="ARBA" id="ARBA00023125"/>
    </source>
</evidence>
<dbReference type="GeneTree" id="ENSGT01060000248802"/>
<dbReference type="InterPro" id="IPR052224">
    <property type="entry name" value="THAP_domain_protein"/>
</dbReference>
<reference evidence="7" key="1">
    <citation type="submission" date="2025-08" db="UniProtKB">
        <authorList>
            <consortium name="Ensembl"/>
        </authorList>
    </citation>
    <scope>IDENTIFICATION</scope>
</reference>
<dbReference type="Proteomes" id="UP000694389">
    <property type="component" value="Unassembled WGS sequence"/>
</dbReference>
<sequence>MPSTGCAVGCDNSKSKKTGHMFYNIPINTERRHKWLVAIKRDHWTPTEHSRLQ</sequence>
<accession>A0A8C4HEU1</accession>
<dbReference type="PANTHER" id="PTHR46927:SF3">
    <property type="entry name" value="THAP-TYPE DOMAIN-CONTAINING PROTEIN"/>
    <property type="match status" value="1"/>
</dbReference>
<dbReference type="AlphaFoldDB" id="A0A8C4HEU1"/>
<evidence type="ECO:0000256" key="5">
    <source>
        <dbReference type="PROSITE-ProRule" id="PRU00309"/>
    </source>
</evidence>
<evidence type="ECO:0000259" key="6">
    <source>
        <dbReference type="PROSITE" id="PS50950"/>
    </source>
</evidence>
<reference evidence="7" key="2">
    <citation type="submission" date="2025-09" db="UniProtKB">
        <authorList>
            <consortium name="Ensembl"/>
        </authorList>
    </citation>
    <scope>IDENTIFICATION</scope>
</reference>
<organism evidence="7 8">
    <name type="scientific">Dicentrarchus labrax</name>
    <name type="common">European seabass</name>
    <name type="synonym">Morone labrax</name>
    <dbReference type="NCBI Taxonomy" id="13489"/>
    <lineage>
        <taxon>Eukaryota</taxon>
        <taxon>Metazoa</taxon>
        <taxon>Chordata</taxon>
        <taxon>Craniata</taxon>
        <taxon>Vertebrata</taxon>
        <taxon>Euteleostomi</taxon>
        <taxon>Actinopterygii</taxon>
        <taxon>Neopterygii</taxon>
        <taxon>Teleostei</taxon>
        <taxon>Neoteleostei</taxon>
        <taxon>Acanthomorphata</taxon>
        <taxon>Eupercaria</taxon>
        <taxon>Moronidae</taxon>
        <taxon>Dicentrarchus</taxon>
    </lineage>
</organism>
<keyword evidence="1" id="KW-0479">Metal-binding</keyword>
<dbReference type="PANTHER" id="PTHR46927">
    <property type="entry name" value="AGAP005574-PA"/>
    <property type="match status" value="1"/>
</dbReference>
<feature type="domain" description="THAP-type" evidence="6">
    <location>
        <begin position="1"/>
        <end position="53"/>
    </location>
</feature>
<keyword evidence="4 5" id="KW-0238">DNA-binding</keyword>